<accession>A0A9N9C1Y4</accession>
<dbReference type="EMBL" id="CAJVQA010003843">
    <property type="protein sequence ID" value="CAG8584883.1"/>
    <property type="molecule type" value="Genomic_DNA"/>
</dbReference>
<comment type="caution">
    <text evidence="2">The sequence shown here is derived from an EMBL/GenBank/DDBJ whole genome shotgun (WGS) entry which is preliminary data.</text>
</comment>
<feature type="compositionally biased region" description="Acidic residues" evidence="1">
    <location>
        <begin position="221"/>
        <end position="233"/>
    </location>
</feature>
<feature type="region of interest" description="Disordered" evidence="1">
    <location>
        <begin position="142"/>
        <end position="245"/>
    </location>
</feature>
<keyword evidence="3" id="KW-1185">Reference proteome</keyword>
<evidence type="ECO:0000313" key="3">
    <source>
        <dbReference type="Proteomes" id="UP000789759"/>
    </source>
</evidence>
<name>A0A9N9C1Y4_9GLOM</name>
<sequence>MHNYFFRSPSEWNIEDFLKNCKEQKTTRAKIGIYITCLNKILNDENEENQRRETAQKLLNKYRTASFVLFNSDLYARLLFKPLCRLNSGTTGAQGDKTDRKLAKNWELNREPEKIPSFNIYNTFSGGAQTIGTVNDRTFITGSSKRDDDNQTKQTKQVLFHEKGSSGKGRDILPNGTKIKKPAPLNLIPSDEDSSDDDNSSQVDDYSSQIDDDFHQADYYDHDDDSDEEDAPTPEESLNSVLSGPKNWILPSGENVCNIITKNTSANAMAIKRKKRLSAVEKAILRYGASRIIDLSAHMKQWFSLEDRRFMMKDHMSLLQVPDLTDEESSFITTIENMVIEKRINEAYEFCVKKFTSSDANSYVRKISKIYLDFIYRSEDGDMLDPAHTEIDIILKACSYIVEGLRKILVVKQRWGESFCPLSRNTDYKNGRKCDVRFLSPSGVDLGEWEFASNATPQKAIGDRCRSARINQSILNGLLNRNLTNEQAKKINVPFLQIAGTNGQMLIEDSIEGFYVVFPGPKFELPTKLQHIEKLKSSINIIKSVMDIYEQISEIVETKGSTSNALDSIFGSDDLYLSKPAHYKAELIHEPWWTPKNNKTKVTDNKKI</sequence>
<reference evidence="2" key="1">
    <citation type="submission" date="2021-06" db="EMBL/GenBank/DDBJ databases">
        <authorList>
            <person name="Kallberg Y."/>
            <person name="Tangrot J."/>
            <person name="Rosling A."/>
        </authorList>
    </citation>
    <scope>NUCLEOTIDE SEQUENCE</scope>
    <source>
        <strain evidence="2">FL966</strain>
    </source>
</reference>
<feature type="compositionally biased region" description="Acidic residues" evidence="1">
    <location>
        <begin position="190"/>
        <end position="199"/>
    </location>
</feature>
<dbReference type="OrthoDB" id="2439721at2759"/>
<dbReference type="Proteomes" id="UP000789759">
    <property type="component" value="Unassembled WGS sequence"/>
</dbReference>
<dbReference type="AlphaFoldDB" id="A0A9N9C1Y4"/>
<protein>
    <submittedName>
        <fullName evidence="2">9947_t:CDS:1</fullName>
    </submittedName>
</protein>
<evidence type="ECO:0000313" key="2">
    <source>
        <dbReference type="EMBL" id="CAG8584883.1"/>
    </source>
</evidence>
<evidence type="ECO:0000256" key="1">
    <source>
        <dbReference type="SAM" id="MobiDB-lite"/>
    </source>
</evidence>
<gene>
    <name evidence="2" type="ORF">CPELLU_LOCUS6267</name>
</gene>
<organism evidence="2 3">
    <name type="scientific">Cetraspora pellucida</name>
    <dbReference type="NCBI Taxonomy" id="1433469"/>
    <lineage>
        <taxon>Eukaryota</taxon>
        <taxon>Fungi</taxon>
        <taxon>Fungi incertae sedis</taxon>
        <taxon>Mucoromycota</taxon>
        <taxon>Glomeromycotina</taxon>
        <taxon>Glomeromycetes</taxon>
        <taxon>Diversisporales</taxon>
        <taxon>Gigasporaceae</taxon>
        <taxon>Cetraspora</taxon>
    </lineage>
</organism>
<proteinExistence type="predicted"/>
<feature type="compositionally biased region" description="Basic and acidic residues" evidence="1">
    <location>
        <begin position="159"/>
        <end position="171"/>
    </location>
</feature>